<dbReference type="GO" id="GO:0005886">
    <property type="term" value="C:plasma membrane"/>
    <property type="evidence" value="ECO:0007669"/>
    <property type="project" value="TreeGrafter"/>
</dbReference>
<organism evidence="1 2">
    <name type="scientific">Paucihalobacter ruber</name>
    <dbReference type="NCBI Taxonomy" id="2567861"/>
    <lineage>
        <taxon>Bacteria</taxon>
        <taxon>Pseudomonadati</taxon>
        <taxon>Bacteroidota</taxon>
        <taxon>Flavobacteriia</taxon>
        <taxon>Flavobacteriales</taxon>
        <taxon>Flavobacteriaceae</taxon>
        <taxon>Paucihalobacter</taxon>
    </lineage>
</organism>
<sequence length="982" mass="111070">MQLIKNSANKKWIKIIGKLFASIAVVVLLFMWLVPKIFADDISTIIRNQANQSLTTKFDFSSSELSFFKHFPSLTFSFYESKLDASAPFENDTLFYAKELYFKINVLKLVFSNQVKIKGIVATEADINLMIDQTGNSNYQIYKTSTDTIADANKALFLEVDLFEIQNSKLHFNDLSSKINFSADNFNFKGDGSLLTADVYLNTAVKAQNFEFLYDGMRYFFEKDLNAKVKTRFNTDELSFKFENNKIKINKLPLNFEGEFKLLPDGYEVDFLADFSNTQIANVLSAFPPKYNIWMQETKVKGTASAEMVFKGRSSKLNNLNPDFSLKLKLENGEIDCSYTKEFIEDILIDGSFFIPQLNLSMANYDIQKFYFKVDEDYLQGTYLEKNNGKEKLVNADIKGKINLKNISNALGIENLVMDGNLNVAITSNGYYNPEELKFPKTEAYFKIENGLIQSPYYPNPISNLNADVKLNNGAGTFSDASLIIENLNFLFENEPFTANARFINFDDVDYNMAANGTFNLNRFYKLLGASVNNLDGLIIADLSLKGKQSDFSSGNYNLLSHSGSLKFENINAKVNNYPKDFLIEYGELLFNNNYTAFNNFKTSYGTSDLLLNGNFNNLLSYMFNSKENLAGNLTISSDFFNLNEFVPSFSFKESEQYNPIYVDTNSVEQYGVLKLPKRVNIETQLNAAHILYDSINVYKVSSKVLLKDETLILQQSNLKLIDATATISGNYKAIDKNKAVFDFNLTVDDFDINRAYKELPLFREMVSAAAYTEGIAKLDYQLSGILDGEMKPIFPSLAGSGTLNIKNATIKGYKLLGTVSKSTQTDAFESPDLKEVVIPTTIKDNILTIDRFRIKSKGFRLRTEGETSLDGDLNLKMRIGLPPFGIIGIPIKVTGTSEEPNISLGRKSPDLETISYEDYLEMERDSMMTKELDSLQIKELNTKFSKELERDQSKTTDSLLIDVEKLQVKSTDSLLKAQKNN</sequence>
<dbReference type="EMBL" id="VHIQ01000003">
    <property type="protein sequence ID" value="TPV33915.1"/>
    <property type="molecule type" value="Genomic_DNA"/>
</dbReference>
<evidence type="ECO:0000313" key="2">
    <source>
        <dbReference type="Proteomes" id="UP000317332"/>
    </source>
</evidence>
<comment type="caution">
    <text evidence="1">The sequence shown here is derived from an EMBL/GenBank/DDBJ whole genome shotgun (WGS) entry which is preliminary data.</text>
</comment>
<dbReference type="InterPro" id="IPR052894">
    <property type="entry name" value="AsmA-related"/>
</dbReference>
<gene>
    <name evidence="1" type="ORF">FJ651_07085</name>
</gene>
<dbReference type="GO" id="GO:0090313">
    <property type="term" value="P:regulation of protein targeting to membrane"/>
    <property type="evidence" value="ECO:0007669"/>
    <property type="project" value="TreeGrafter"/>
</dbReference>
<dbReference type="AlphaFoldDB" id="A0A506PKS5"/>
<dbReference type="PANTHER" id="PTHR30441:SF8">
    <property type="entry name" value="DUF748 DOMAIN-CONTAINING PROTEIN"/>
    <property type="match status" value="1"/>
</dbReference>
<evidence type="ECO:0000313" key="1">
    <source>
        <dbReference type="EMBL" id="TPV33915.1"/>
    </source>
</evidence>
<keyword evidence="2" id="KW-1185">Reference proteome</keyword>
<dbReference type="PANTHER" id="PTHR30441">
    <property type="entry name" value="DUF748 DOMAIN-CONTAINING PROTEIN"/>
    <property type="match status" value="1"/>
</dbReference>
<reference evidence="1 2" key="1">
    <citation type="submission" date="2019-06" db="EMBL/GenBank/DDBJ databases">
        <title>Flavobacteriaceae Paucihalobacterium erythroidium CWB-1, complete genome.</title>
        <authorList>
            <person name="Wu S."/>
        </authorList>
    </citation>
    <scope>NUCLEOTIDE SEQUENCE [LARGE SCALE GENOMIC DNA]</scope>
    <source>
        <strain evidence="1 2">CWB-1</strain>
    </source>
</reference>
<dbReference type="OrthoDB" id="596403at2"/>
<accession>A0A506PKS5</accession>
<dbReference type="RefSeq" id="WP_140989789.1">
    <property type="nucleotide sequence ID" value="NZ_VHIQ01000003.1"/>
</dbReference>
<protein>
    <submittedName>
        <fullName evidence="1">Uncharacterized protein</fullName>
    </submittedName>
</protein>
<proteinExistence type="predicted"/>
<name>A0A506PKS5_9FLAO</name>
<dbReference type="Proteomes" id="UP000317332">
    <property type="component" value="Unassembled WGS sequence"/>
</dbReference>